<protein>
    <submittedName>
        <fullName evidence="5">Phage tail tape measure protein</fullName>
    </submittedName>
</protein>
<comment type="caution">
    <text evidence="5">The sequence shown here is derived from an EMBL/GenBank/DDBJ whole genome shotgun (WGS) entry which is preliminary data.</text>
</comment>
<keyword evidence="1" id="KW-1188">Viral release from host cell</keyword>
<gene>
    <name evidence="5" type="ORF">CWO92_23515</name>
</gene>
<feature type="coiled-coil region" evidence="2">
    <location>
        <begin position="1615"/>
        <end position="1668"/>
    </location>
</feature>
<dbReference type="Pfam" id="PF10145">
    <property type="entry name" value="PhageMin_Tail"/>
    <property type="match status" value="1"/>
</dbReference>
<evidence type="ECO:0000256" key="2">
    <source>
        <dbReference type="SAM" id="Coils"/>
    </source>
</evidence>
<sequence length="2049" mass="226032">MSQPLKIQIIGSLNVGKSINEINMALRGIEKKINKIKINLEVNDNILKTIQNFNNEMKKLAGVSKDFGKVIQEEILPDGSRVKYTFFNGLNGEFSKIAKAAKESADKQKVYIDEVNQGYEKELNIITRLNAEQKKLGQTTTLSNQNGVNKRKITTNANDEVTSITDTKNTALEEKLTNQLIASKEKLRIKLIELNNIGQVTNSSLARMSTAIDSSKDISQLNRIEQSLKRMDDSSKAKEKTKELERQLSLYQQAAKINADKLLQTHSKTVDQNALKQWVADVNKLNATTPNLNHQMQELQLGFRRIQANASEASRSSMGFVDSLRVAMVKFPIWMTTTTAFYGTIRMFNSFIDTIITVDDKLTSLKKVMDQDTNFDKVMQSATSSAHEFAKSLGDVLDAYAEFAKQGYKADELKQLGDAALVASNVAELSSQQTAGYLTSVLTQWKMNTDEAMKIVDSWNNISNNFGTTTEKLAEGQSKAGATARVMGLDFDQLNAIIGSVTVSTKQSGEVIGDFVKSVLPRLTSKTAQNALKSIGVSIFDNQGNMRQVMDIYTEVANKLKDMDKYNRSIVIEGLAGKYQISRMSAFLDDLASANSLYKNIYKSSVESAGSAERENDTYMKSLTARAQETKLEIQKLALALGNAFLTETFVQAVQGFGSIVSAVTKLVEKVGGLPLIFGLISSSVLLLSKNMRTLATNIIFGTAEMTRMEMVSKSLSISLKTLGAATLIGLASMAIGGITEAILSSVTKARQAQEDFDKKNKEMLDSYKQNKSELTGLIDKYGELEKVISSGKYTNSQLKDYKDTQNKIATLMPSLVTGETEFGDKVLISADNSKLKLQMMERQLQVQLELNAAKDKEDSKKEYDTAKKELEDYTSQQEKSLINLKTNLAEVFREAQSQGIYDLKSSTIKDLNDIEKQLEKFEQKRASLVQANKSGSIDDTTKQRNDIEISLLDKSIKHLKDSYNEYNKFGLEVESAQGKMANSTVALVQANANANNKLSASSKSLASDYAMLVSNVGTDVNTLDKILSDFADSVGNSPTFTKQFTEYGKAIDDYNQAIAKGLNGDALDSYKKKALDTFNSIKTVLVDFAKDRGLKGEDLNKLSAQLSIAANNAVATSTNFDALSKSTGKTAEELQSELLLIPDLSDAMGTLADTSYEAAGGQEQLKTTAEQIAGVSQDQVDSLFSLIGTYEALNGVQSKSEEQQNLLADALQKLQSLYPSLVDGKSANIRAIQKEAESQDILLKALKQVTEGHASAQEVMTTNQAVSAKNRLEIMNAELQALAKMEEAYVHAYNTGVDMLDAEGNATGLVRQGLDETRKAYAAKKIEIDKLIPSVDSLTRKLADQVNYDGKVYKSTSNAKKATESANKSTQSSIYISDKYKKALEAVNLELDKQQSIQNKYSQYSSKYQDSLKKELALLKEKKSILEAQAKDLQKQIKSGNIKQTGLITTSSPSKSSSYASGGSTKDVIWNYFKSKGLSDSAVAGIMGNLQQESGFSTSIVNPSSGATGLAQWLGGRLTNLKSFAKSRGTSYTDLQTQLDFLWKELNGSEKKTLSYLLSNSGSSASTLAAGFERLFERSGGSAVGARQNYANSIYSKYAGSGSVTASSSNSSSNADKQQAIDEAKSNLIDLQSQILDINDQIQQLYLDRVNAKLAQYDHSKDMLQDDYANIDYKMEQVNENSKQWADLQKQKISLMNKEKSYDEQAIKYLKNQIANNKELTAAQRDTLKDDLVKRTTDLLNLEKDIMNVRLQMADKVMDTYKQVLEQQKQAALDTIDDMINEIDKKSQEDQYKKDLANKQKSAQDIQSQIDELALDDSDAAKKKRLELQQQLQQQQQEIQDTMNQHNTDLRKQNLEAQKDEITKHYDDILNDETAMAKMRSDIVKGNTKDIAKQLTDFYSFIKTNTKNLGNAISNNLLTLLDQASVIIPGVKKPSNLPKHHDGGIVGSTPSTNNRLTEIANKLFNVKPGEQVVKSLVGELQVPPKNIPNLFTNVNNLVNFLTQRQTPILAGNTYHLTLQVENLNGTKKDAEFILSKVVNGVKSMGGKI</sequence>
<evidence type="ECO:0000259" key="3">
    <source>
        <dbReference type="Pfam" id="PF10145"/>
    </source>
</evidence>
<evidence type="ECO:0000313" key="6">
    <source>
        <dbReference type="Proteomes" id="UP000233440"/>
    </source>
</evidence>
<feature type="domain" description="Phage tail lysozyme" evidence="4">
    <location>
        <begin position="1469"/>
        <end position="1599"/>
    </location>
</feature>
<dbReference type="Pfam" id="PF18013">
    <property type="entry name" value="Phage_lysozyme2"/>
    <property type="match status" value="1"/>
</dbReference>
<reference evidence="5 6" key="1">
    <citation type="submission" date="2017-11" db="EMBL/GenBank/DDBJ databases">
        <title>Bacillus camelliae sp. nov., isolated from pu'er tea.</title>
        <authorList>
            <person name="Niu L."/>
        </authorList>
    </citation>
    <scope>NUCLEOTIDE SEQUENCE [LARGE SCALE GENOMIC DNA]</scope>
    <source>
        <strain evidence="5 6">7578-1</strain>
    </source>
</reference>
<organism evidence="5 6">
    <name type="scientific">Heyndrickxia camelliae</name>
    <dbReference type="NCBI Taxonomy" id="1707093"/>
    <lineage>
        <taxon>Bacteria</taxon>
        <taxon>Bacillati</taxon>
        <taxon>Bacillota</taxon>
        <taxon>Bacilli</taxon>
        <taxon>Bacillales</taxon>
        <taxon>Bacillaceae</taxon>
        <taxon>Heyndrickxia</taxon>
    </lineage>
</organism>
<dbReference type="InterPro" id="IPR041219">
    <property type="entry name" value="Phage_lysozyme2"/>
</dbReference>
<evidence type="ECO:0000259" key="4">
    <source>
        <dbReference type="Pfam" id="PF18013"/>
    </source>
</evidence>
<dbReference type="EMBL" id="PIQO01000035">
    <property type="protein sequence ID" value="PKR82603.1"/>
    <property type="molecule type" value="Genomic_DNA"/>
</dbReference>
<feature type="coiled-coil region" evidence="2">
    <location>
        <begin position="905"/>
        <end position="932"/>
    </location>
</feature>
<keyword evidence="6" id="KW-1185">Reference proteome</keyword>
<name>A0A2N3LDG4_9BACI</name>
<dbReference type="InterPro" id="IPR010090">
    <property type="entry name" value="Phage_tape_meas"/>
</dbReference>
<dbReference type="Gene3D" id="1.10.530.10">
    <property type="match status" value="1"/>
</dbReference>
<feature type="coiled-coil region" evidence="2">
    <location>
        <begin position="1410"/>
        <end position="1444"/>
    </location>
</feature>
<feature type="coiled-coil region" evidence="2">
    <location>
        <begin position="1763"/>
        <end position="1873"/>
    </location>
</feature>
<dbReference type="Proteomes" id="UP000233440">
    <property type="component" value="Unassembled WGS sequence"/>
</dbReference>
<proteinExistence type="predicted"/>
<dbReference type="PANTHER" id="PTHR37813:SF1">
    <property type="entry name" value="FELS-2 PROPHAGE PROTEIN"/>
    <property type="match status" value="1"/>
</dbReference>
<keyword evidence="2" id="KW-0175">Coiled coil</keyword>
<evidence type="ECO:0000256" key="1">
    <source>
        <dbReference type="ARBA" id="ARBA00022612"/>
    </source>
</evidence>
<evidence type="ECO:0000313" key="5">
    <source>
        <dbReference type="EMBL" id="PKR82603.1"/>
    </source>
</evidence>
<dbReference type="PANTHER" id="PTHR37813">
    <property type="entry name" value="FELS-2 PROPHAGE PROTEIN"/>
    <property type="match status" value="1"/>
</dbReference>
<feature type="domain" description="Phage tail tape measure protein" evidence="3">
    <location>
        <begin position="385"/>
        <end position="577"/>
    </location>
</feature>
<dbReference type="RefSeq" id="WP_101356630.1">
    <property type="nucleotide sequence ID" value="NZ_PIQO01000035.1"/>
</dbReference>
<accession>A0A2N3LDG4</accession>
<dbReference type="OrthoDB" id="5902884at2"/>
<dbReference type="NCBIfam" id="TIGR01760">
    <property type="entry name" value="tape_meas_TP901"/>
    <property type="match status" value="1"/>
</dbReference>